<dbReference type="Proteomes" id="UP000048926">
    <property type="component" value="Unassembled WGS sequence"/>
</dbReference>
<evidence type="ECO:0000313" key="2">
    <source>
        <dbReference type="Proteomes" id="UP000048926"/>
    </source>
</evidence>
<dbReference type="AlphaFoldDB" id="A0A0M6Y076"/>
<keyword evidence="2" id="KW-1185">Reference proteome</keyword>
<proteinExistence type="predicted"/>
<sequence length="77" mass="9453">MTMILPFVDGVHRTVSSRVKSFWQRIREAREQRRFRRNFGDLSRLSDHLLQDLGLEQYAHLRDPEFPQHLLRRHRKD</sequence>
<evidence type="ECO:0000313" key="1">
    <source>
        <dbReference type="EMBL" id="CTQ43098.1"/>
    </source>
</evidence>
<name>A0A0M6Y076_9HYPH</name>
<reference evidence="2" key="1">
    <citation type="submission" date="2015-07" db="EMBL/GenBank/DDBJ databases">
        <authorList>
            <person name="Rodrigo-Torres Lidia"/>
            <person name="Arahal R.David."/>
        </authorList>
    </citation>
    <scope>NUCLEOTIDE SEQUENCE [LARGE SCALE GENOMIC DNA]</scope>
    <source>
        <strain evidence="2">CECT 4801</strain>
    </source>
</reference>
<protein>
    <recommendedName>
        <fullName evidence="3">DUF1127 domain-containing protein</fullName>
    </recommendedName>
</protein>
<gene>
    <name evidence="1" type="ORF">LAL4801_01534</name>
</gene>
<accession>A0A0M6Y076</accession>
<dbReference type="EMBL" id="CXST01000001">
    <property type="protein sequence ID" value="CTQ43098.1"/>
    <property type="molecule type" value="Genomic_DNA"/>
</dbReference>
<organism evidence="1 2">
    <name type="scientific">Roseibium aggregatum</name>
    <dbReference type="NCBI Taxonomy" id="187304"/>
    <lineage>
        <taxon>Bacteria</taxon>
        <taxon>Pseudomonadati</taxon>
        <taxon>Pseudomonadota</taxon>
        <taxon>Alphaproteobacteria</taxon>
        <taxon>Hyphomicrobiales</taxon>
        <taxon>Stappiaceae</taxon>
        <taxon>Roseibium</taxon>
    </lineage>
</organism>
<evidence type="ECO:0008006" key="3">
    <source>
        <dbReference type="Google" id="ProtNLM"/>
    </source>
</evidence>